<dbReference type="Gene3D" id="3.90.132.10">
    <property type="entry name" value="Leishmanolysin , domain 2"/>
    <property type="match status" value="1"/>
</dbReference>
<evidence type="ECO:0000256" key="2">
    <source>
        <dbReference type="ARBA" id="ARBA00005860"/>
    </source>
</evidence>
<keyword evidence="6" id="KW-0862">Zinc</keyword>
<evidence type="ECO:0000256" key="9">
    <source>
        <dbReference type="SAM" id="MobiDB-lite"/>
    </source>
</evidence>
<comment type="cofactor">
    <cofactor evidence="1">
        <name>Zn(2+)</name>
        <dbReference type="ChEBI" id="CHEBI:29105"/>
    </cofactor>
</comment>
<dbReference type="AlphaFoldDB" id="K0QZU9"/>
<dbReference type="EMBL" id="AGNL01050453">
    <property type="protein sequence ID" value="EJK43914.1"/>
    <property type="molecule type" value="Genomic_DNA"/>
</dbReference>
<feature type="signal peptide" evidence="10">
    <location>
        <begin position="1"/>
        <end position="27"/>
    </location>
</feature>
<dbReference type="PANTHER" id="PTHR10942:SF0">
    <property type="entry name" value="LEISHMANOLYSIN-LIKE PEPTIDASE"/>
    <property type="match status" value="1"/>
</dbReference>
<proteinExistence type="inferred from homology"/>
<name>K0QZU9_THAOC</name>
<reference evidence="11 12" key="1">
    <citation type="journal article" date="2012" name="Genome Biol.">
        <title>Genome and low-iron response of an oceanic diatom adapted to chronic iron limitation.</title>
        <authorList>
            <person name="Lommer M."/>
            <person name="Specht M."/>
            <person name="Roy A.S."/>
            <person name="Kraemer L."/>
            <person name="Andreson R."/>
            <person name="Gutowska M.A."/>
            <person name="Wolf J."/>
            <person name="Bergner S.V."/>
            <person name="Schilhabel M.B."/>
            <person name="Klostermeier U.C."/>
            <person name="Beiko R.G."/>
            <person name="Rosenstiel P."/>
            <person name="Hippler M."/>
            <person name="Laroche J."/>
        </authorList>
    </citation>
    <scope>NUCLEOTIDE SEQUENCE [LARGE SCALE GENOMIC DNA]</scope>
    <source>
        <strain evidence="11 12">CCMP1005</strain>
    </source>
</reference>
<feature type="compositionally biased region" description="Basic and acidic residues" evidence="9">
    <location>
        <begin position="207"/>
        <end position="216"/>
    </location>
</feature>
<accession>K0QZU9</accession>
<evidence type="ECO:0000256" key="7">
    <source>
        <dbReference type="ARBA" id="ARBA00023049"/>
    </source>
</evidence>
<evidence type="ECO:0000256" key="3">
    <source>
        <dbReference type="ARBA" id="ARBA00022670"/>
    </source>
</evidence>
<dbReference type="GO" id="GO:0006508">
    <property type="term" value="P:proteolysis"/>
    <property type="evidence" value="ECO:0007669"/>
    <property type="project" value="UniProtKB-KW"/>
</dbReference>
<feature type="region of interest" description="Disordered" evidence="9">
    <location>
        <begin position="206"/>
        <end position="230"/>
    </location>
</feature>
<evidence type="ECO:0000256" key="8">
    <source>
        <dbReference type="PIRSR" id="PIRSR601577-1"/>
    </source>
</evidence>
<evidence type="ECO:0000256" key="6">
    <source>
        <dbReference type="ARBA" id="ARBA00022833"/>
    </source>
</evidence>
<gene>
    <name evidence="11" type="ORF">THAOC_37597</name>
</gene>
<evidence type="ECO:0000256" key="10">
    <source>
        <dbReference type="SAM" id="SignalP"/>
    </source>
</evidence>
<evidence type="ECO:0000256" key="1">
    <source>
        <dbReference type="ARBA" id="ARBA00001947"/>
    </source>
</evidence>
<feature type="region of interest" description="Disordered" evidence="9">
    <location>
        <begin position="51"/>
        <end position="70"/>
    </location>
</feature>
<dbReference type="GO" id="GO:0005737">
    <property type="term" value="C:cytoplasm"/>
    <property type="evidence" value="ECO:0007669"/>
    <property type="project" value="TreeGrafter"/>
</dbReference>
<comment type="similarity">
    <text evidence="2">Belongs to the peptidase M8 family.</text>
</comment>
<keyword evidence="7" id="KW-0482">Metalloprotease</keyword>
<keyword evidence="5" id="KW-0378">Hydrolase</keyword>
<dbReference type="eggNOG" id="KOG2556">
    <property type="taxonomic scope" value="Eukaryota"/>
</dbReference>
<dbReference type="OrthoDB" id="527990at2759"/>
<keyword evidence="3" id="KW-0645">Protease</keyword>
<dbReference type="GO" id="GO:0016020">
    <property type="term" value="C:membrane"/>
    <property type="evidence" value="ECO:0007669"/>
    <property type="project" value="InterPro"/>
</dbReference>
<feature type="chain" id="PRO_5003835889" description="EGF-like domain-containing protein" evidence="10">
    <location>
        <begin position="28"/>
        <end position="720"/>
    </location>
</feature>
<evidence type="ECO:0000256" key="5">
    <source>
        <dbReference type="ARBA" id="ARBA00022801"/>
    </source>
</evidence>
<dbReference type="Proteomes" id="UP000266841">
    <property type="component" value="Unassembled WGS sequence"/>
</dbReference>
<evidence type="ECO:0000256" key="4">
    <source>
        <dbReference type="ARBA" id="ARBA00022723"/>
    </source>
</evidence>
<keyword evidence="12" id="KW-1185">Reference proteome</keyword>
<protein>
    <recommendedName>
        <fullName evidence="13">EGF-like domain-containing protein</fullName>
    </recommendedName>
</protein>
<dbReference type="Pfam" id="PF01457">
    <property type="entry name" value="Peptidase_M8"/>
    <property type="match status" value="1"/>
</dbReference>
<evidence type="ECO:0000313" key="12">
    <source>
        <dbReference type="Proteomes" id="UP000266841"/>
    </source>
</evidence>
<feature type="active site" evidence="8">
    <location>
        <position position="419"/>
    </location>
</feature>
<dbReference type="GO" id="GO:0004222">
    <property type="term" value="F:metalloendopeptidase activity"/>
    <property type="evidence" value="ECO:0007669"/>
    <property type="project" value="InterPro"/>
</dbReference>
<organism evidence="11 12">
    <name type="scientific">Thalassiosira oceanica</name>
    <name type="common">Marine diatom</name>
    <dbReference type="NCBI Taxonomy" id="159749"/>
    <lineage>
        <taxon>Eukaryota</taxon>
        <taxon>Sar</taxon>
        <taxon>Stramenopiles</taxon>
        <taxon>Ochrophyta</taxon>
        <taxon>Bacillariophyta</taxon>
        <taxon>Coscinodiscophyceae</taxon>
        <taxon>Thalassiosirophycidae</taxon>
        <taxon>Thalassiosirales</taxon>
        <taxon>Thalassiosiraceae</taxon>
        <taxon>Thalassiosira</taxon>
    </lineage>
</organism>
<dbReference type="Gene3D" id="3.10.170.20">
    <property type="match status" value="1"/>
</dbReference>
<comment type="caution">
    <text evidence="11">The sequence shown here is derived from an EMBL/GenBank/DDBJ whole genome shotgun (WGS) entry which is preliminary data.</text>
</comment>
<evidence type="ECO:0008006" key="13">
    <source>
        <dbReference type="Google" id="ProtNLM"/>
    </source>
</evidence>
<keyword evidence="4" id="KW-0479">Metal-binding</keyword>
<keyword evidence="10" id="KW-0732">Signal</keyword>
<dbReference type="OMA" id="NQAMQNL"/>
<evidence type="ECO:0000313" key="11">
    <source>
        <dbReference type="EMBL" id="EJK43914.1"/>
    </source>
</evidence>
<dbReference type="SUPFAM" id="SSF55486">
    <property type="entry name" value="Metalloproteases ('zincins'), catalytic domain"/>
    <property type="match status" value="1"/>
</dbReference>
<dbReference type="InterPro" id="IPR001577">
    <property type="entry name" value="Peptidase_M8"/>
</dbReference>
<dbReference type="PANTHER" id="PTHR10942">
    <property type="entry name" value="LEISHMANOLYSIN-LIKE PEPTIDASE"/>
    <property type="match status" value="1"/>
</dbReference>
<sequence>MIKHLRRRSAPLLVLVHIITFISPGSSDGNSAGGINGEKRFLRSAAEAAPASSPDFDFHADESETSSEEDFDYESFHRNHPLPILGATTLTGANMRTNLDAEQEENLMHRRMLSFAGTNAAYKSHAVPLEEEVDDGFMNHKIASFAGTSAAMNKFAVENSGSRLSETHLNPQSEEVMNERRQLNSPKSANTALMYESLSAISLSRSSRFEGADEKGPRKRHRTEPSEEETVVIDELPQLTHSENDLDRGRHLVGLEVRSVRPHEQILLDYKVSAERGEDLMPLRIKYLYADQGRGPSNELDLRRLSLLMDTSFNRTASFYSKALSTRRVRDKIFPTVQVCGNGRIPSADREMGVADVDILIYVSGDSIYCGGAHVHAAVCDYDQFHRPVVANINICLNNETLDGRSTVELDYDNIITSETARILGASTSLFHHYRNPDTNKPYGSSEMSVTCVDSSVESIAMPNIISEVEPGSYEVRTPKLVETLRNHFDCMTVTGSVRISPLTLALLEDSSWYMANFTFSSETPFGRGSGCPFARAGCTGDVSEDTSGFHCKSVGDHGCDHAHFYKARCDLLYPSTFGSDVESNADMCPMHVRAPVDCRDDASSSDESEHVGEIFGPSSRCLMTVEEDPICVKGICNELERTFDVHYHDEVFQCRYGGQIVDTLFGVTLKCPILAAVCPQVVCPSNCSGRGVCDHSSDFGSTCICDNPYDETDGCWEVT</sequence>
<dbReference type="GO" id="GO:0007155">
    <property type="term" value="P:cell adhesion"/>
    <property type="evidence" value="ECO:0007669"/>
    <property type="project" value="InterPro"/>
</dbReference>
<dbReference type="GO" id="GO:0046872">
    <property type="term" value="F:metal ion binding"/>
    <property type="evidence" value="ECO:0007669"/>
    <property type="project" value="UniProtKB-KW"/>
</dbReference>